<dbReference type="Pfam" id="PF07992">
    <property type="entry name" value="Pyr_redox_2"/>
    <property type="match status" value="1"/>
</dbReference>
<dbReference type="Gene3D" id="3.30.390.30">
    <property type="match status" value="1"/>
</dbReference>
<evidence type="ECO:0000313" key="13">
    <source>
        <dbReference type="Proteomes" id="UP000628840"/>
    </source>
</evidence>
<dbReference type="InterPro" id="IPR004099">
    <property type="entry name" value="Pyr_nucl-diS_OxRdtase_dimer"/>
</dbReference>
<dbReference type="InterPro" id="IPR036188">
    <property type="entry name" value="FAD/NAD-bd_sf"/>
</dbReference>
<feature type="domain" description="FAD/NAD(P)-binding" evidence="11">
    <location>
        <begin position="4"/>
        <end position="319"/>
    </location>
</feature>
<accession>A0A830F4R2</accession>
<dbReference type="PIRSF" id="PIRSF000350">
    <property type="entry name" value="Mercury_reductase_MerA"/>
    <property type="match status" value="1"/>
</dbReference>
<evidence type="ECO:0000256" key="5">
    <source>
        <dbReference type="ARBA" id="ARBA00022857"/>
    </source>
</evidence>
<evidence type="ECO:0000256" key="1">
    <source>
        <dbReference type="ARBA" id="ARBA00001974"/>
    </source>
</evidence>
<dbReference type="PANTHER" id="PTHR43014:SF2">
    <property type="entry name" value="MERCURIC REDUCTASE"/>
    <property type="match status" value="1"/>
</dbReference>
<reference evidence="12 13" key="1">
    <citation type="journal article" date="2019" name="Int. J. Syst. Evol. Microbiol.">
        <title>The Global Catalogue of Microorganisms (GCM) 10K type strain sequencing project: providing services to taxonomists for standard genome sequencing and annotation.</title>
        <authorList>
            <consortium name="The Broad Institute Genomics Platform"/>
            <consortium name="The Broad Institute Genome Sequencing Center for Infectious Disease"/>
            <person name="Wu L."/>
            <person name="Ma J."/>
        </authorList>
    </citation>
    <scope>NUCLEOTIDE SEQUENCE [LARGE SCALE GENOMIC DNA]</scope>
    <source>
        <strain evidence="12 13">JCM 19585</strain>
    </source>
</reference>
<evidence type="ECO:0000256" key="4">
    <source>
        <dbReference type="ARBA" id="ARBA00022827"/>
    </source>
</evidence>
<dbReference type="Proteomes" id="UP000628840">
    <property type="component" value="Unassembled WGS sequence"/>
</dbReference>
<evidence type="ECO:0000259" key="11">
    <source>
        <dbReference type="Pfam" id="PF07992"/>
    </source>
</evidence>
<evidence type="ECO:0000256" key="9">
    <source>
        <dbReference type="RuleBase" id="RU003691"/>
    </source>
</evidence>
<dbReference type="SUPFAM" id="SSF55424">
    <property type="entry name" value="FAD/NAD-linked reductases, dimerisation (C-terminal) domain"/>
    <property type="match status" value="1"/>
</dbReference>
<comment type="cofactor">
    <cofactor evidence="1">
        <name>FAD</name>
        <dbReference type="ChEBI" id="CHEBI:57692"/>
    </cofactor>
</comment>
<dbReference type="GO" id="GO:0050660">
    <property type="term" value="F:flavin adenine dinucleotide binding"/>
    <property type="evidence" value="ECO:0007669"/>
    <property type="project" value="TreeGrafter"/>
</dbReference>
<keyword evidence="6 9" id="KW-0560">Oxidoreductase</keyword>
<evidence type="ECO:0000256" key="6">
    <source>
        <dbReference type="ARBA" id="ARBA00023002"/>
    </source>
</evidence>
<feature type="domain" description="Pyridine nucleotide-disulphide oxidoreductase dimerisation" evidence="10">
    <location>
        <begin position="343"/>
        <end position="451"/>
    </location>
</feature>
<dbReference type="InterPro" id="IPR016156">
    <property type="entry name" value="FAD/NAD-linked_Rdtase_dimer_sf"/>
</dbReference>
<comment type="caution">
    <text evidence="12">The sequence shown here is derived from an EMBL/GenBank/DDBJ whole genome shotgun (WGS) entry which is preliminary data.</text>
</comment>
<keyword evidence="3 9" id="KW-0285">Flavoprotein</keyword>
<evidence type="ECO:0000256" key="3">
    <source>
        <dbReference type="ARBA" id="ARBA00022630"/>
    </source>
</evidence>
<dbReference type="InterPro" id="IPR012999">
    <property type="entry name" value="Pyr_OxRdtase_I_AS"/>
</dbReference>
<evidence type="ECO:0000256" key="7">
    <source>
        <dbReference type="ARBA" id="ARBA00023157"/>
    </source>
</evidence>
<evidence type="ECO:0000259" key="10">
    <source>
        <dbReference type="Pfam" id="PF02852"/>
    </source>
</evidence>
<keyword evidence="5" id="KW-0521">NADP</keyword>
<dbReference type="PRINTS" id="PR00411">
    <property type="entry name" value="PNDRDTASEI"/>
</dbReference>
<keyword evidence="13" id="KW-1185">Reference proteome</keyword>
<sequence length="462" mass="49313">MQEFDLVVIGSGSGLDVAAVAAQQGQDVAVIEDGPVGGTCLTRGCIPSKMLIHRADVKQTVESADEFGIDARVHDVDFDGMVAEVNGHVDADSDSIRRGLESAPQHTLFDDTGRFVDERTLDVGDATVRGEKVVVAAGTRPAVPDIDGLDAVEYWTSADALRASDPPEKLVVVGGGYVAAELAHYFGAFGSDVSIVGRADTLLPDEDPAVAAQFTERYRERFDVHTGSEATRVEADGGGDGDSVVLHAEADEEEIAVAGTRLLVATGRVPNADRLNVEAAGIETTDDGFVATNRYLETSAQNVWALGDIVGRYLYKHAANHEASTVISNALRDQRDPVDYTAMPHAVFASPQVAGVGYTEDELREENREYRRRRYDFADTAMGLAMGDPPGFVKVLAAPDGDILGTHVVGPHASQLIHEVCVAMRAGTGTVADIRNTVHVHPALNEVVQRAFGGQFSRPERQ</sequence>
<evidence type="ECO:0000256" key="2">
    <source>
        <dbReference type="ARBA" id="ARBA00007532"/>
    </source>
</evidence>
<dbReference type="PROSITE" id="PS00076">
    <property type="entry name" value="PYRIDINE_REDOX_1"/>
    <property type="match status" value="1"/>
</dbReference>
<dbReference type="SUPFAM" id="SSF51905">
    <property type="entry name" value="FAD/NAD(P)-binding domain"/>
    <property type="match status" value="1"/>
</dbReference>
<dbReference type="NCBIfam" id="NF004946">
    <property type="entry name" value="PRK06292.2-4"/>
    <property type="match status" value="1"/>
</dbReference>
<comment type="similarity">
    <text evidence="2 9">Belongs to the class-I pyridine nucleotide-disulfide oxidoreductase family.</text>
</comment>
<dbReference type="RefSeq" id="WP_188876366.1">
    <property type="nucleotide sequence ID" value="NZ_BMPF01000001.1"/>
</dbReference>
<dbReference type="EMBL" id="BMPF01000001">
    <property type="protein sequence ID" value="GGL20918.1"/>
    <property type="molecule type" value="Genomic_DNA"/>
</dbReference>
<dbReference type="InterPro" id="IPR001100">
    <property type="entry name" value="Pyr_nuc-diS_OxRdtase"/>
</dbReference>
<proteinExistence type="inferred from homology"/>
<gene>
    <name evidence="12" type="ORF">GCM10009037_00230</name>
</gene>
<keyword evidence="8 9" id="KW-0676">Redox-active center</keyword>
<dbReference type="Pfam" id="PF02852">
    <property type="entry name" value="Pyr_redox_dim"/>
    <property type="match status" value="1"/>
</dbReference>
<organism evidence="12 13">
    <name type="scientific">Halarchaeum grantii</name>
    <dbReference type="NCBI Taxonomy" id="1193105"/>
    <lineage>
        <taxon>Archaea</taxon>
        <taxon>Methanobacteriati</taxon>
        <taxon>Methanobacteriota</taxon>
        <taxon>Stenosarchaea group</taxon>
        <taxon>Halobacteria</taxon>
        <taxon>Halobacteriales</taxon>
        <taxon>Halobacteriaceae</taxon>
    </lineage>
</organism>
<dbReference type="FunFam" id="3.30.390.30:FF:000001">
    <property type="entry name" value="Dihydrolipoyl dehydrogenase"/>
    <property type="match status" value="1"/>
</dbReference>
<dbReference type="OrthoDB" id="27922at2157"/>
<dbReference type="PRINTS" id="PR00368">
    <property type="entry name" value="FADPNR"/>
</dbReference>
<keyword evidence="4 9" id="KW-0274">FAD</keyword>
<protein>
    <submittedName>
        <fullName evidence="12">Dihydrolipoyl dehydrogenase</fullName>
    </submittedName>
</protein>
<dbReference type="AlphaFoldDB" id="A0A830F4R2"/>
<evidence type="ECO:0000256" key="8">
    <source>
        <dbReference type="ARBA" id="ARBA00023284"/>
    </source>
</evidence>
<dbReference type="PANTHER" id="PTHR43014">
    <property type="entry name" value="MERCURIC REDUCTASE"/>
    <property type="match status" value="1"/>
</dbReference>
<name>A0A830F4R2_9EURY</name>
<evidence type="ECO:0000313" key="12">
    <source>
        <dbReference type="EMBL" id="GGL20918.1"/>
    </source>
</evidence>
<dbReference type="Gene3D" id="3.50.50.60">
    <property type="entry name" value="FAD/NAD(P)-binding domain"/>
    <property type="match status" value="2"/>
</dbReference>
<dbReference type="GO" id="GO:0003955">
    <property type="term" value="F:NAD(P)H dehydrogenase (quinone) activity"/>
    <property type="evidence" value="ECO:0007669"/>
    <property type="project" value="TreeGrafter"/>
</dbReference>
<dbReference type="GO" id="GO:0016668">
    <property type="term" value="F:oxidoreductase activity, acting on a sulfur group of donors, NAD(P) as acceptor"/>
    <property type="evidence" value="ECO:0007669"/>
    <property type="project" value="InterPro"/>
</dbReference>
<keyword evidence="7" id="KW-1015">Disulfide bond</keyword>
<dbReference type="InterPro" id="IPR023753">
    <property type="entry name" value="FAD/NAD-binding_dom"/>
</dbReference>